<dbReference type="PRINTS" id="PR00909">
    <property type="entry name" value="SPERMDNBNDNG"/>
</dbReference>
<feature type="signal peptide" evidence="6">
    <location>
        <begin position="1"/>
        <end position="22"/>
    </location>
</feature>
<evidence type="ECO:0000256" key="2">
    <source>
        <dbReference type="ARBA" id="ARBA00022448"/>
    </source>
</evidence>
<protein>
    <submittedName>
        <fullName evidence="7">ABC transporter, solute-binding protein</fullName>
    </submittedName>
</protein>
<dbReference type="PANTHER" id="PTHR30222:SF17">
    <property type="entry name" value="SPERMIDINE_PUTRESCINE-BINDING PERIPLASMIC PROTEIN"/>
    <property type="match status" value="1"/>
</dbReference>
<dbReference type="CDD" id="cd13590">
    <property type="entry name" value="PBP2_PotD_PotF_like"/>
    <property type="match status" value="1"/>
</dbReference>
<dbReference type="GO" id="GO:0015846">
    <property type="term" value="P:polyamine transport"/>
    <property type="evidence" value="ECO:0007669"/>
    <property type="project" value="InterPro"/>
</dbReference>
<name>C0EIF7_9FIRM</name>
<keyword evidence="4" id="KW-0574">Periplasm</keyword>
<dbReference type="PIRSF" id="PIRSF019574">
    <property type="entry name" value="Periplasmic_polyamine_BP"/>
    <property type="match status" value="1"/>
</dbReference>
<dbReference type="HOGENOM" id="CLU_026974_1_3_9"/>
<comment type="caution">
    <text evidence="7">The sequence shown here is derived from an EMBL/GenBank/DDBJ whole genome shotgun (WGS) entry which is preliminary data.</text>
</comment>
<comment type="subcellular location">
    <subcellularLocation>
        <location evidence="1">Periplasm</location>
    </subcellularLocation>
</comment>
<dbReference type="GO" id="GO:0042597">
    <property type="term" value="C:periplasmic space"/>
    <property type="evidence" value="ECO:0007669"/>
    <property type="project" value="UniProtKB-SubCell"/>
</dbReference>
<dbReference type="Gene3D" id="3.40.190.10">
    <property type="entry name" value="Periplasmic binding protein-like II"/>
    <property type="match status" value="2"/>
</dbReference>
<proteinExistence type="predicted"/>
<keyword evidence="3 6" id="KW-0732">Signal</keyword>
<keyword evidence="8" id="KW-1185">Reference proteome</keyword>
<evidence type="ECO:0000256" key="1">
    <source>
        <dbReference type="ARBA" id="ARBA00004418"/>
    </source>
</evidence>
<dbReference type="Proteomes" id="UP000003340">
    <property type="component" value="Unassembled WGS sequence"/>
</dbReference>
<evidence type="ECO:0000256" key="4">
    <source>
        <dbReference type="ARBA" id="ARBA00022764"/>
    </source>
</evidence>
<dbReference type="GO" id="GO:0019808">
    <property type="term" value="F:polyamine binding"/>
    <property type="evidence" value="ECO:0007669"/>
    <property type="project" value="InterPro"/>
</dbReference>
<sequence length="366" mass="42044">MKKLLSIFIACCLTASLFSGCAGDSEVGKNGTLKIFNWGEYMSDGTDASRNVIREFERETGIKVEAYDTYDSNEQMYAKLKSGSSDYDIIFPSDYMISRLIDEDMVEKIDFDKLENYGNIMDEYKGDVYGYDPTNEYSVPYTWGTVGIVYNKKMVEKLTGQPADEVVKGWSVFWDERFKDNMFMFINSRDSFMIAEKLLGYSLNETDPDRLKQAASKLREQKPYVQAYVMDEMFDKMENGEAALSPAYAGDIITMMDYNEELGYCFPEEGTNIFVDVVAIPKGAKNKENAEKFIDFLCRADIAKANIEYISYSTPNRAAYEKLDEDLRESEIAYPSKERLERCEAFVNLSPEATEQMENLWTEIRK</sequence>
<dbReference type="AlphaFoldDB" id="C0EIF7"/>
<feature type="binding site" evidence="5">
    <location>
        <position position="95"/>
    </location>
    <ligand>
        <name>spermidine</name>
        <dbReference type="ChEBI" id="CHEBI:57834"/>
    </ligand>
</feature>
<evidence type="ECO:0000256" key="6">
    <source>
        <dbReference type="SAM" id="SignalP"/>
    </source>
</evidence>
<evidence type="ECO:0000256" key="5">
    <source>
        <dbReference type="PIRSR" id="PIRSR019574-1"/>
    </source>
</evidence>
<dbReference type="eggNOG" id="COG0687">
    <property type="taxonomic scope" value="Bacteria"/>
</dbReference>
<organism evidence="7 8">
    <name type="scientific">[Clostridium] methylpentosum DSM 5476</name>
    <dbReference type="NCBI Taxonomy" id="537013"/>
    <lineage>
        <taxon>Bacteria</taxon>
        <taxon>Bacillati</taxon>
        <taxon>Bacillota</taxon>
        <taxon>Clostridia</taxon>
        <taxon>Eubacteriales</taxon>
        <taxon>Oscillospiraceae</taxon>
        <taxon>Oscillospiraceae incertae sedis</taxon>
    </lineage>
</organism>
<feature type="chain" id="PRO_5038783740" evidence="6">
    <location>
        <begin position="23"/>
        <end position="366"/>
    </location>
</feature>
<keyword evidence="2" id="KW-0813">Transport</keyword>
<evidence type="ECO:0000256" key="3">
    <source>
        <dbReference type="ARBA" id="ARBA00022729"/>
    </source>
</evidence>
<dbReference type="Pfam" id="PF13416">
    <property type="entry name" value="SBP_bac_8"/>
    <property type="match status" value="1"/>
</dbReference>
<evidence type="ECO:0000313" key="7">
    <source>
        <dbReference type="EMBL" id="EEG28753.1"/>
    </source>
</evidence>
<dbReference type="SUPFAM" id="SSF53850">
    <property type="entry name" value="Periplasmic binding protein-like II"/>
    <property type="match status" value="1"/>
</dbReference>
<reference evidence="7 8" key="2">
    <citation type="submission" date="2009-02" db="EMBL/GenBank/DDBJ databases">
        <title>Draft genome sequence of Clostridium methylpentosum (DSM 5476).</title>
        <authorList>
            <person name="Sudarsanam P."/>
            <person name="Ley R."/>
            <person name="Guruge J."/>
            <person name="Turnbaugh P.J."/>
            <person name="Mahowald M."/>
            <person name="Liep D."/>
            <person name="Gordon J."/>
        </authorList>
    </citation>
    <scope>NUCLEOTIDE SEQUENCE [LARGE SCALE GENOMIC DNA]</scope>
    <source>
        <strain evidence="7 8">DSM 5476</strain>
    </source>
</reference>
<evidence type="ECO:0000313" key="8">
    <source>
        <dbReference type="Proteomes" id="UP000003340"/>
    </source>
</evidence>
<dbReference type="STRING" id="537013.CLOSTMETH_03652"/>
<dbReference type="EMBL" id="ACEC01000126">
    <property type="protein sequence ID" value="EEG28753.1"/>
    <property type="molecule type" value="Genomic_DNA"/>
</dbReference>
<gene>
    <name evidence="7" type="ORF">CLOSTMETH_03652</name>
</gene>
<dbReference type="InterPro" id="IPR006059">
    <property type="entry name" value="SBP"/>
</dbReference>
<dbReference type="InterPro" id="IPR001188">
    <property type="entry name" value="Sperm_putr-bd"/>
</dbReference>
<dbReference type="PANTHER" id="PTHR30222">
    <property type="entry name" value="SPERMIDINE/PUTRESCINE-BINDING PERIPLASMIC PROTEIN"/>
    <property type="match status" value="1"/>
</dbReference>
<reference evidence="7 8" key="1">
    <citation type="submission" date="2009-01" db="EMBL/GenBank/DDBJ databases">
        <authorList>
            <person name="Fulton L."/>
            <person name="Clifton S."/>
            <person name="Fulton B."/>
            <person name="Xu J."/>
            <person name="Minx P."/>
            <person name="Pepin K.H."/>
            <person name="Johnson M."/>
            <person name="Bhonagiri V."/>
            <person name="Nash W.E."/>
            <person name="Mardis E.R."/>
            <person name="Wilson R.K."/>
        </authorList>
    </citation>
    <scope>NUCLEOTIDE SEQUENCE [LARGE SCALE GENOMIC DNA]</scope>
    <source>
        <strain evidence="7 8">DSM 5476</strain>
    </source>
</reference>
<feature type="binding site" evidence="5">
    <location>
        <position position="40"/>
    </location>
    <ligand>
        <name>spermidine</name>
        <dbReference type="ChEBI" id="CHEBI:57834"/>
    </ligand>
</feature>
<dbReference type="PROSITE" id="PS51257">
    <property type="entry name" value="PROKAR_LIPOPROTEIN"/>
    <property type="match status" value="1"/>
</dbReference>
<accession>C0EIF7</accession>